<dbReference type="AlphaFoldDB" id="A0A420W818"/>
<evidence type="ECO:0000256" key="3">
    <source>
        <dbReference type="SAM" id="SignalP"/>
    </source>
</evidence>
<feature type="signal peptide" evidence="3">
    <location>
        <begin position="1"/>
        <end position="21"/>
    </location>
</feature>
<protein>
    <submittedName>
        <fullName evidence="5">Sporulation related protein</fullName>
    </submittedName>
</protein>
<sequence length="338" mass="39200">MRFCLSLITAFLFILLSYSFAQIPKPGSRVYTVQVASLKSKVEAESILKKVSSFPGARISYRNGRYKVRVGFFKTYKEAQEFVKESGLTKVVSDYYITRISFNPEGVFFPEKEEKSKEIKTEVKTPQEVKEEEKEVETESPVPLEKEKEVSTGEDSGTEKEKEEVEPDEEKQLESAEVKESREDKDLTSDVKKQVFSYKEPLPKETKVKKEKEEGGNWKKVALPTFIITFLFVFFSLLRRRKGKLKETDFESYVADLLNQGKYKELIELAVPYLMKRPKDTFVKKALAESYEKLGRYLEAADVYSEIAKDLEEKGLNVLAEDFKRRANELYQMEFGKR</sequence>
<evidence type="ECO:0000313" key="5">
    <source>
        <dbReference type="EMBL" id="RKQ63428.1"/>
    </source>
</evidence>
<name>A0A420W818_9BACT</name>
<dbReference type="EMBL" id="RBIE01000001">
    <property type="protein sequence ID" value="RKQ63428.1"/>
    <property type="molecule type" value="Genomic_DNA"/>
</dbReference>
<feature type="compositionally biased region" description="Basic and acidic residues" evidence="1">
    <location>
        <begin position="170"/>
        <end position="186"/>
    </location>
</feature>
<accession>A0A420W818</accession>
<feature type="domain" description="SPOR" evidence="4">
    <location>
        <begin position="29"/>
        <end position="84"/>
    </location>
</feature>
<comment type="caution">
    <text evidence="5">The sequence shown here is derived from an EMBL/GenBank/DDBJ whole genome shotgun (WGS) entry which is preliminary data.</text>
</comment>
<dbReference type="SUPFAM" id="SSF110997">
    <property type="entry name" value="Sporulation related repeat"/>
    <property type="match status" value="1"/>
</dbReference>
<dbReference type="Gene3D" id="3.30.70.1070">
    <property type="entry name" value="Sporulation related repeat"/>
    <property type="match status" value="1"/>
</dbReference>
<keyword evidence="3" id="KW-0732">Signal</keyword>
<dbReference type="InterPro" id="IPR007730">
    <property type="entry name" value="SPOR-like_dom"/>
</dbReference>
<evidence type="ECO:0000313" key="6">
    <source>
        <dbReference type="Proteomes" id="UP000280881"/>
    </source>
</evidence>
<keyword evidence="2" id="KW-0812">Transmembrane</keyword>
<dbReference type="InterPro" id="IPR036680">
    <property type="entry name" value="SPOR-like_sf"/>
</dbReference>
<evidence type="ECO:0000256" key="2">
    <source>
        <dbReference type="SAM" id="Phobius"/>
    </source>
</evidence>
<feature type="transmembrane region" description="Helical" evidence="2">
    <location>
        <begin position="221"/>
        <end position="238"/>
    </location>
</feature>
<feature type="chain" id="PRO_5019025502" evidence="3">
    <location>
        <begin position="22"/>
        <end position="338"/>
    </location>
</feature>
<evidence type="ECO:0000259" key="4">
    <source>
        <dbReference type="Pfam" id="PF05036"/>
    </source>
</evidence>
<dbReference type="Proteomes" id="UP000280881">
    <property type="component" value="Unassembled WGS sequence"/>
</dbReference>
<dbReference type="RefSeq" id="WP_121169675.1">
    <property type="nucleotide sequence ID" value="NZ_RBIE01000001.1"/>
</dbReference>
<reference evidence="5 6" key="1">
    <citation type="submission" date="2018-10" db="EMBL/GenBank/DDBJ databases">
        <title>Genomic Encyclopedia of Type Strains, Phase IV (KMG-IV): sequencing the most valuable type-strain genomes for metagenomic binning, comparative biology and taxonomic classification.</title>
        <authorList>
            <person name="Goeker M."/>
        </authorList>
    </citation>
    <scope>NUCLEOTIDE SEQUENCE [LARGE SCALE GENOMIC DNA]</scope>
    <source>
        <strain evidence="5 6">DSM 15521</strain>
    </source>
</reference>
<feature type="compositionally biased region" description="Basic and acidic residues" evidence="1">
    <location>
        <begin position="119"/>
        <end position="133"/>
    </location>
</feature>
<feature type="region of interest" description="Disordered" evidence="1">
    <location>
        <begin position="119"/>
        <end position="186"/>
    </location>
</feature>
<organism evidence="5 6">
    <name type="scientific">Thermovibrio guaymasensis</name>
    <dbReference type="NCBI Taxonomy" id="240167"/>
    <lineage>
        <taxon>Bacteria</taxon>
        <taxon>Pseudomonadati</taxon>
        <taxon>Aquificota</taxon>
        <taxon>Aquificia</taxon>
        <taxon>Desulfurobacteriales</taxon>
        <taxon>Desulfurobacteriaceae</taxon>
        <taxon>Thermovibrio</taxon>
    </lineage>
</organism>
<dbReference type="GO" id="GO:0042834">
    <property type="term" value="F:peptidoglycan binding"/>
    <property type="evidence" value="ECO:0007669"/>
    <property type="project" value="InterPro"/>
</dbReference>
<gene>
    <name evidence="5" type="ORF">C7457_0299</name>
</gene>
<evidence type="ECO:0000256" key="1">
    <source>
        <dbReference type="SAM" id="MobiDB-lite"/>
    </source>
</evidence>
<dbReference type="OrthoDB" id="12780at2"/>
<feature type="compositionally biased region" description="Basic and acidic residues" evidence="1">
    <location>
        <begin position="144"/>
        <end position="163"/>
    </location>
</feature>
<keyword evidence="6" id="KW-1185">Reference proteome</keyword>
<proteinExistence type="predicted"/>
<keyword evidence="2" id="KW-1133">Transmembrane helix</keyword>
<dbReference type="Pfam" id="PF05036">
    <property type="entry name" value="SPOR"/>
    <property type="match status" value="1"/>
</dbReference>
<keyword evidence="2" id="KW-0472">Membrane</keyword>